<dbReference type="Pfam" id="PF01663">
    <property type="entry name" value="Phosphodiest"/>
    <property type="match status" value="1"/>
</dbReference>
<organism evidence="1">
    <name type="scientific">Singulisphaera sp. Ch08</name>
    <dbReference type="NCBI Taxonomy" id="3120278"/>
    <lineage>
        <taxon>Bacteria</taxon>
        <taxon>Pseudomonadati</taxon>
        <taxon>Planctomycetota</taxon>
        <taxon>Planctomycetia</taxon>
        <taxon>Isosphaerales</taxon>
        <taxon>Isosphaeraceae</taxon>
        <taxon>Singulisphaera</taxon>
    </lineage>
</organism>
<dbReference type="GO" id="GO:0016787">
    <property type="term" value="F:hydrolase activity"/>
    <property type="evidence" value="ECO:0007669"/>
    <property type="project" value="UniProtKB-ARBA"/>
</dbReference>
<reference evidence="1" key="1">
    <citation type="submission" date="2024-05" db="EMBL/GenBank/DDBJ databases">
        <title>Planctomycetes of the genus Singulisphaera possess chitinolytic capabilities.</title>
        <authorList>
            <person name="Ivanova A."/>
        </authorList>
    </citation>
    <scope>NUCLEOTIDE SEQUENCE</scope>
    <source>
        <strain evidence="1">Ch08T</strain>
    </source>
</reference>
<dbReference type="PANTHER" id="PTHR10151:SF120">
    <property type="entry name" value="BIS(5'-ADENOSYL)-TRIPHOSPHATASE"/>
    <property type="match status" value="1"/>
</dbReference>
<dbReference type="PANTHER" id="PTHR10151">
    <property type="entry name" value="ECTONUCLEOTIDE PYROPHOSPHATASE/PHOSPHODIESTERASE"/>
    <property type="match status" value="1"/>
</dbReference>
<dbReference type="InterPro" id="IPR002591">
    <property type="entry name" value="Phosphodiest/P_Trfase"/>
</dbReference>
<sequence length="468" mass="51570">MQTRALAPLVLINAVGLTGRLLAHAPRLRALAEAGWLRSVREVIPAVTCTAQASLLTGFPPSGHGIVGNGWLFRETGEVRFWQQANALIQAEPLYKTAARLAAKAGRPFRSAQLFWWFNQGAAVDISVTPKPYYGADGNKAFGITGTPDGLTERLERELGPFPFRTFWGPGAGLPCTAWIARCAASLLATEPPDLSLVYLPHLDYEPQRQGPTRSDMARLVGELDEACVPLLDAARRVGARVWVVSEYGHCDVSRPILINRLLRGAGLLVARDGPFGEVLDTFQSRAFAVCDHQLAHVYVRDAQDIERVRDLLLGQPGMAQVLAGDLRREWGLDHPRSGELIALSEPDAWFAYPYWLDDRRAPDFARTVDIHRKPGYDPCELFFDPALRWPQGRAMIRLAQKKLGFRTLFDLIPLDATLVRGSHGLHAATREDRPILIGDGPAPSADETIEMVDAHGLLLRALVPEAE</sequence>
<proteinExistence type="predicted"/>
<evidence type="ECO:0000313" key="1">
    <source>
        <dbReference type="EMBL" id="XBH07043.1"/>
    </source>
</evidence>
<dbReference type="EMBL" id="CP155447">
    <property type="protein sequence ID" value="XBH07043.1"/>
    <property type="molecule type" value="Genomic_DNA"/>
</dbReference>
<name>A0AAU7CNK9_9BACT</name>
<gene>
    <name evidence="1" type="ORF">V5E97_13670</name>
</gene>
<dbReference type="SUPFAM" id="SSF53649">
    <property type="entry name" value="Alkaline phosphatase-like"/>
    <property type="match status" value="1"/>
</dbReference>
<dbReference type="RefSeq" id="WP_406699889.1">
    <property type="nucleotide sequence ID" value="NZ_CP155447.1"/>
</dbReference>
<accession>A0AAU7CNK9</accession>
<protein>
    <submittedName>
        <fullName evidence="1">Nucleotide pyrophosphatase/phosphodiesterase family protein</fullName>
    </submittedName>
</protein>
<dbReference type="AlphaFoldDB" id="A0AAU7CNK9"/>
<dbReference type="Gene3D" id="3.40.720.10">
    <property type="entry name" value="Alkaline Phosphatase, subunit A"/>
    <property type="match status" value="1"/>
</dbReference>
<dbReference type="InterPro" id="IPR017850">
    <property type="entry name" value="Alkaline_phosphatase_core_sf"/>
</dbReference>